<dbReference type="AlphaFoldDB" id="D2ZTM9"/>
<gene>
    <name evidence="1" type="ORF">NEIMUCOT_03964</name>
</gene>
<evidence type="ECO:0000313" key="2">
    <source>
        <dbReference type="Proteomes" id="UP000003344"/>
    </source>
</evidence>
<reference evidence="1 2" key="1">
    <citation type="submission" date="2009-10" db="EMBL/GenBank/DDBJ databases">
        <authorList>
            <person name="Weinstock G."/>
            <person name="Sodergren E."/>
            <person name="Clifton S."/>
            <person name="Fulton L."/>
            <person name="Fulton B."/>
            <person name="Courtney L."/>
            <person name="Fronick C."/>
            <person name="Harrison M."/>
            <person name="Strong C."/>
            <person name="Farmer C."/>
            <person name="Delahaunty K."/>
            <person name="Markovic C."/>
            <person name="Hall O."/>
            <person name="Minx P."/>
            <person name="Tomlinson C."/>
            <person name="Mitreva M."/>
            <person name="Nelson J."/>
            <person name="Hou S."/>
            <person name="Wollam A."/>
            <person name="Pepin K.H."/>
            <person name="Johnson M."/>
            <person name="Bhonagiri V."/>
            <person name="Nash W.E."/>
            <person name="Warren W."/>
            <person name="Chinwalla A."/>
            <person name="Mardis E.R."/>
            <person name="Wilson R.K."/>
        </authorList>
    </citation>
    <scope>NUCLEOTIDE SEQUENCE [LARGE SCALE GENOMIC DNA]</scope>
    <source>
        <strain evidence="2">ATCC 25996 / DSM 4631 / NCTC 10774 / M26</strain>
    </source>
</reference>
<comment type="caution">
    <text evidence="1">The sequence shown here is derived from an EMBL/GenBank/DDBJ whole genome shotgun (WGS) entry which is preliminary data.</text>
</comment>
<name>D2ZTM9_NEIM2</name>
<proteinExistence type="predicted"/>
<sequence length="43" mass="5041">MSSIPQTESKKRSSETFSDDLFHTCPFRKKKQWLTTTYSILSV</sequence>
<organism evidence="1 2">
    <name type="scientific">Neisseria mucosa (strain ATCC 25996 / DSM 4631 / NCTC 10774 / M26)</name>
    <dbReference type="NCBI Taxonomy" id="546266"/>
    <lineage>
        <taxon>Bacteria</taxon>
        <taxon>Pseudomonadati</taxon>
        <taxon>Pseudomonadota</taxon>
        <taxon>Betaproteobacteria</taxon>
        <taxon>Neisseriales</taxon>
        <taxon>Neisseriaceae</taxon>
        <taxon>Neisseria</taxon>
    </lineage>
</organism>
<dbReference type="STRING" id="546266.NEIMUCOT_03964"/>
<dbReference type="Proteomes" id="UP000003344">
    <property type="component" value="Unassembled WGS sequence"/>
</dbReference>
<evidence type="ECO:0000313" key="1">
    <source>
        <dbReference type="EMBL" id="EFC89548.1"/>
    </source>
</evidence>
<protein>
    <submittedName>
        <fullName evidence="1">Uncharacterized protein</fullName>
    </submittedName>
</protein>
<accession>D2ZTM9</accession>
<dbReference type="EMBL" id="ACDX02000002">
    <property type="protein sequence ID" value="EFC89548.1"/>
    <property type="molecule type" value="Genomic_DNA"/>
</dbReference>